<dbReference type="InterPro" id="IPR029058">
    <property type="entry name" value="AB_hydrolase_fold"/>
</dbReference>
<evidence type="ECO:0000256" key="1">
    <source>
        <dbReference type="ARBA" id="ARBA00007169"/>
    </source>
</evidence>
<evidence type="ECO:0000259" key="2">
    <source>
        <dbReference type="Pfam" id="PF00975"/>
    </source>
</evidence>
<proteinExistence type="inferred from homology"/>
<dbReference type="RefSeq" id="WP_369329347.1">
    <property type="nucleotide sequence ID" value="NZ_JAULBC010000003.1"/>
</dbReference>
<reference evidence="3 4" key="1">
    <citation type="submission" date="2023-07" db="EMBL/GenBank/DDBJ databases">
        <authorList>
            <person name="Lian W.-H."/>
        </authorList>
    </citation>
    <scope>NUCLEOTIDE SEQUENCE [LARGE SCALE GENOMIC DNA]</scope>
    <source>
        <strain evidence="3 4">SYSU DXS3180</strain>
    </source>
</reference>
<evidence type="ECO:0000313" key="4">
    <source>
        <dbReference type="Proteomes" id="UP001560573"/>
    </source>
</evidence>
<dbReference type="PANTHER" id="PTHR11487">
    <property type="entry name" value="THIOESTERASE"/>
    <property type="match status" value="1"/>
</dbReference>
<dbReference type="PANTHER" id="PTHR11487:SF0">
    <property type="entry name" value="S-ACYL FATTY ACID SYNTHASE THIOESTERASE, MEDIUM CHAIN"/>
    <property type="match status" value="1"/>
</dbReference>
<dbReference type="Pfam" id="PF00975">
    <property type="entry name" value="Thioesterase"/>
    <property type="match status" value="1"/>
</dbReference>
<protein>
    <submittedName>
        <fullName evidence="3">Thioesterase domain-containing protein</fullName>
    </submittedName>
</protein>
<dbReference type="InterPro" id="IPR001031">
    <property type="entry name" value="Thioesterase"/>
</dbReference>
<organism evidence="3 4">
    <name type="scientific">Danxiaibacter flavus</name>
    <dbReference type="NCBI Taxonomy" id="3049108"/>
    <lineage>
        <taxon>Bacteria</taxon>
        <taxon>Pseudomonadati</taxon>
        <taxon>Bacteroidota</taxon>
        <taxon>Chitinophagia</taxon>
        <taxon>Chitinophagales</taxon>
        <taxon>Chitinophagaceae</taxon>
        <taxon>Danxiaibacter</taxon>
    </lineage>
</organism>
<comment type="caution">
    <text evidence="3">The sequence shown here is derived from an EMBL/GenBank/DDBJ whole genome shotgun (WGS) entry which is preliminary data.</text>
</comment>
<feature type="domain" description="Thioesterase" evidence="2">
    <location>
        <begin position="7"/>
        <end position="230"/>
    </location>
</feature>
<dbReference type="Proteomes" id="UP001560573">
    <property type="component" value="Unassembled WGS sequence"/>
</dbReference>
<accession>A0ABV3ZDI7</accession>
<dbReference type="SUPFAM" id="SSF53474">
    <property type="entry name" value="alpha/beta-Hydrolases"/>
    <property type="match status" value="1"/>
</dbReference>
<dbReference type="Gene3D" id="3.40.50.1820">
    <property type="entry name" value="alpha/beta hydrolase"/>
    <property type="match status" value="1"/>
</dbReference>
<comment type="similarity">
    <text evidence="1">Belongs to the thioesterase family.</text>
</comment>
<evidence type="ECO:0000313" key="3">
    <source>
        <dbReference type="EMBL" id="MEX6687941.1"/>
    </source>
</evidence>
<gene>
    <name evidence="3" type="ORF">QTN47_10570</name>
</gene>
<dbReference type="InterPro" id="IPR012223">
    <property type="entry name" value="TEII"/>
</dbReference>
<sequence>MNNSLNIFFLPYAGANKYSYREFQKSAPPFLRIIPLEHPGRAARINEPLLSEINMLVDDLYNQVVAHLDTDYAIYGHSMGGLTGFLLTHKLIRHGHRRPLHLFITGTCGPSAASRQEKIRYDLPQNEFVQAIKNIGRLSSQVLEDASALTYFEPILRADFKACECYVNMQHEPLDVPITVITGMEDDITKEDIRLWQLETRHTVDFRTMPGGHFFIFDHVAEIIVLISRKLFVNNASIYHER</sequence>
<dbReference type="EMBL" id="JAULBC010000003">
    <property type="protein sequence ID" value="MEX6687941.1"/>
    <property type="molecule type" value="Genomic_DNA"/>
</dbReference>
<name>A0ABV3ZDI7_9BACT</name>
<keyword evidence="4" id="KW-1185">Reference proteome</keyword>